<sequence length="87" mass="10284">MEANLHYNQAEKLFMAKRRALRIYFKSLKLLFIFKLSANECRMPQKHQLKALPVKIIMFSSYIELYALKTFMTSLTHSSETSNFAFN</sequence>
<dbReference type="AlphaFoldDB" id="A0A1J1IWF3"/>
<protein>
    <submittedName>
        <fullName evidence="1">CLUMA_CG016136, isoform A</fullName>
    </submittedName>
</protein>
<gene>
    <name evidence="1" type="ORF">CLUMA_CG016136</name>
</gene>
<accession>A0A1J1IWF3</accession>
<name>A0A1J1IWF3_9DIPT</name>
<dbReference type="EMBL" id="CVRI01000058">
    <property type="protein sequence ID" value="CRL02873.1"/>
    <property type="molecule type" value="Genomic_DNA"/>
</dbReference>
<evidence type="ECO:0000313" key="1">
    <source>
        <dbReference type="EMBL" id="CRL02873.1"/>
    </source>
</evidence>
<keyword evidence="2" id="KW-1185">Reference proteome</keyword>
<organism evidence="1 2">
    <name type="scientific">Clunio marinus</name>
    <dbReference type="NCBI Taxonomy" id="568069"/>
    <lineage>
        <taxon>Eukaryota</taxon>
        <taxon>Metazoa</taxon>
        <taxon>Ecdysozoa</taxon>
        <taxon>Arthropoda</taxon>
        <taxon>Hexapoda</taxon>
        <taxon>Insecta</taxon>
        <taxon>Pterygota</taxon>
        <taxon>Neoptera</taxon>
        <taxon>Endopterygota</taxon>
        <taxon>Diptera</taxon>
        <taxon>Nematocera</taxon>
        <taxon>Chironomoidea</taxon>
        <taxon>Chironomidae</taxon>
        <taxon>Clunio</taxon>
    </lineage>
</organism>
<evidence type="ECO:0000313" key="2">
    <source>
        <dbReference type="Proteomes" id="UP000183832"/>
    </source>
</evidence>
<dbReference type="Proteomes" id="UP000183832">
    <property type="component" value="Unassembled WGS sequence"/>
</dbReference>
<proteinExistence type="predicted"/>
<reference evidence="1 2" key="1">
    <citation type="submission" date="2015-04" db="EMBL/GenBank/DDBJ databases">
        <authorList>
            <person name="Syromyatnikov M.Y."/>
            <person name="Popov V.N."/>
        </authorList>
    </citation>
    <scope>NUCLEOTIDE SEQUENCE [LARGE SCALE GENOMIC DNA]</scope>
</reference>